<dbReference type="GO" id="GO:0046872">
    <property type="term" value="F:metal ion binding"/>
    <property type="evidence" value="ECO:0007669"/>
    <property type="project" value="UniProtKB-KW"/>
</dbReference>
<dbReference type="GO" id="GO:0003723">
    <property type="term" value="F:RNA binding"/>
    <property type="evidence" value="ECO:0007669"/>
    <property type="project" value="UniProtKB-KW"/>
</dbReference>
<dbReference type="Proteomes" id="UP000184301">
    <property type="component" value="Unassembled WGS sequence"/>
</dbReference>
<accession>A0A1M6N169</accession>
<dbReference type="EMBL" id="FQZY01000021">
    <property type="protein sequence ID" value="SHJ89450.1"/>
    <property type="molecule type" value="Genomic_DNA"/>
</dbReference>
<proteinExistence type="predicted"/>
<organism evidence="7 8">
    <name type="scientific">Hespellia stercorisuis DSM 15480</name>
    <dbReference type="NCBI Taxonomy" id="1121950"/>
    <lineage>
        <taxon>Bacteria</taxon>
        <taxon>Bacillati</taxon>
        <taxon>Bacillota</taxon>
        <taxon>Clostridia</taxon>
        <taxon>Lachnospirales</taxon>
        <taxon>Lachnospiraceae</taxon>
        <taxon>Hespellia</taxon>
    </lineage>
</organism>
<dbReference type="InterPro" id="IPR019307">
    <property type="entry name" value="RNA-bd_AU-1/RNase_E/G"/>
</dbReference>
<keyword evidence="8" id="KW-1185">Reference proteome</keyword>
<comment type="cofactor">
    <cofactor evidence="1">
        <name>Mg(2+)</name>
        <dbReference type="ChEBI" id="CHEBI:18420"/>
    </cofactor>
</comment>
<dbReference type="Gene3D" id="2.40.50.140">
    <property type="entry name" value="Nucleic acid-binding proteins"/>
    <property type="match status" value="1"/>
</dbReference>
<keyword evidence="2" id="KW-0479">Metal-binding</keyword>
<evidence type="ECO:0000256" key="1">
    <source>
        <dbReference type="ARBA" id="ARBA00001946"/>
    </source>
</evidence>
<evidence type="ECO:0000256" key="2">
    <source>
        <dbReference type="ARBA" id="ARBA00022723"/>
    </source>
</evidence>
<dbReference type="Pfam" id="PF10150">
    <property type="entry name" value="RNase_E_G"/>
    <property type="match status" value="1"/>
</dbReference>
<dbReference type="GO" id="GO:0006364">
    <property type="term" value="P:rRNA processing"/>
    <property type="evidence" value="ECO:0007669"/>
    <property type="project" value="TreeGrafter"/>
</dbReference>
<sequence>MERRVIITKLNKQILTSIMEDGEIVEIHCSDDPVESKGSRHILGNVYIGRVRNIVANIGAAFIEIEPGIECYYALDKNPQPFFTRKIGKKPLCIGDEMLVQISKEAVKTKAPTVTSAVSLTGRYVVLSMGNPKIGVSGKIGREKRAELIALMEPCRNEEYGFVVRTNAKDAPHEEIVCEAERLIKVYRHLRETAGMRTCFSCLYQAPEAYLTDLKNLYQEGLKEYVVEDTALHSQIAEYLGQEQPENLEKLRLYQDRQLPLHKLYSIDTVLGRALREKVWLKTGGYLIIQPTEALTVIDVNSGKSISGRKAQDAYRKINLEAAAEAAKQMRLRNLSGIILIDFINLEEKEAMNELLNTLRKYLIKDPVQATLVDVTKLQLVEVTRKKVRKPLHESVKNNFTNMKESDIIS</sequence>
<protein>
    <submittedName>
        <fullName evidence="7">Ribonuclease G</fullName>
    </submittedName>
</protein>
<name>A0A1M6N169_9FIRM</name>
<dbReference type="OrthoDB" id="9804278at2"/>
<evidence type="ECO:0000256" key="3">
    <source>
        <dbReference type="ARBA" id="ARBA00022801"/>
    </source>
</evidence>
<keyword evidence="5" id="KW-0694">RNA-binding</keyword>
<evidence type="ECO:0000313" key="7">
    <source>
        <dbReference type="EMBL" id="SHJ89450.1"/>
    </source>
</evidence>
<feature type="domain" description="RNA-binding protein AU-1/Ribonuclease E/G" evidence="6">
    <location>
        <begin position="119"/>
        <end position="388"/>
    </location>
</feature>
<dbReference type="GO" id="GO:0004540">
    <property type="term" value="F:RNA nuclease activity"/>
    <property type="evidence" value="ECO:0007669"/>
    <property type="project" value="InterPro"/>
</dbReference>
<dbReference type="PANTHER" id="PTHR30001">
    <property type="entry name" value="RIBONUCLEASE"/>
    <property type="match status" value="1"/>
</dbReference>
<keyword evidence="4" id="KW-0460">Magnesium</keyword>
<reference evidence="7 8" key="1">
    <citation type="submission" date="2016-11" db="EMBL/GenBank/DDBJ databases">
        <authorList>
            <person name="Jaros S."/>
            <person name="Januszkiewicz K."/>
            <person name="Wedrychowicz H."/>
        </authorList>
    </citation>
    <scope>NUCLEOTIDE SEQUENCE [LARGE SCALE GENOMIC DNA]</scope>
    <source>
        <strain evidence="7 8">DSM 15480</strain>
    </source>
</reference>
<dbReference type="PANTHER" id="PTHR30001:SF0">
    <property type="entry name" value="RIBONUCLEASE G"/>
    <property type="match status" value="1"/>
</dbReference>
<dbReference type="GO" id="GO:0016787">
    <property type="term" value="F:hydrolase activity"/>
    <property type="evidence" value="ECO:0007669"/>
    <property type="project" value="UniProtKB-KW"/>
</dbReference>
<evidence type="ECO:0000259" key="6">
    <source>
        <dbReference type="Pfam" id="PF10150"/>
    </source>
</evidence>
<gene>
    <name evidence="7" type="ORF">SAMN02745243_01664</name>
</gene>
<evidence type="ECO:0000256" key="5">
    <source>
        <dbReference type="ARBA" id="ARBA00022884"/>
    </source>
</evidence>
<dbReference type="InterPro" id="IPR004659">
    <property type="entry name" value="RNase_E/G"/>
</dbReference>
<dbReference type="STRING" id="1121950.SAMN02745243_01664"/>
<dbReference type="GO" id="GO:0005737">
    <property type="term" value="C:cytoplasm"/>
    <property type="evidence" value="ECO:0007669"/>
    <property type="project" value="TreeGrafter"/>
</dbReference>
<keyword evidence="3" id="KW-0378">Hydrolase</keyword>
<dbReference type="AlphaFoldDB" id="A0A1M6N169"/>
<dbReference type="InterPro" id="IPR012340">
    <property type="entry name" value="NA-bd_OB-fold"/>
</dbReference>
<evidence type="ECO:0000256" key="4">
    <source>
        <dbReference type="ARBA" id="ARBA00022842"/>
    </source>
</evidence>
<dbReference type="RefSeq" id="WP_073108339.1">
    <property type="nucleotide sequence ID" value="NZ_FQZY01000021.1"/>
</dbReference>
<dbReference type="CDD" id="cd04453">
    <property type="entry name" value="S1_RNase_E"/>
    <property type="match status" value="1"/>
</dbReference>
<dbReference type="SUPFAM" id="SSF50249">
    <property type="entry name" value="Nucleic acid-binding proteins"/>
    <property type="match status" value="1"/>
</dbReference>
<evidence type="ECO:0000313" key="8">
    <source>
        <dbReference type="Proteomes" id="UP000184301"/>
    </source>
</evidence>